<organism evidence="1 2">
    <name type="scientific">Acaulospora colombiana</name>
    <dbReference type="NCBI Taxonomy" id="27376"/>
    <lineage>
        <taxon>Eukaryota</taxon>
        <taxon>Fungi</taxon>
        <taxon>Fungi incertae sedis</taxon>
        <taxon>Mucoromycota</taxon>
        <taxon>Glomeromycotina</taxon>
        <taxon>Glomeromycetes</taxon>
        <taxon>Diversisporales</taxon>
        <taxon>Acaulosporaceae</taxon>
        <taxon>Acaulospora</taxon>
    </lineage>
</organism>
<accession>A0ACA9KQL1</accession>
<gene>
    <name evidence="1" type="ORF">ACOLOM_LOCUS2240</name>
</gene>
<dbReference type="EMBL" id="CAJVPT010002798">
    <property type="protein sequence ID" value="CAG8487427.1"/>
    <property type="molecule type" value="Genomic_DNA"/>
</dbReference>
<reference evidence="1" key="1">
    <citation type="submission" date="2021-06" db="EMBL/GenBank/DDBJ databases">
        <authorList>
            <person name="Kallberg Y."/>
            <person name="Tangrot J."/>
            <person name="Rosling A."/>
        </authorList>
    </citation>
    <scope>NUCLEOTIDE SEQUENCE</scope>
    <source>
        <strain evidence="1">CL356</strain>
    </source>
</reference>
<proteinExistence type="predicted"/>
<evidence type="ECO:0000313" key="1">
    <source>
        <dbReference type="EMBL" id="CAG8487427.1"/>
    </source>
</evidence>
<comment type="caution">
    <text evidence="1">The sequence shown here is derived from an EMBL/GenBank/DDBJ whole genome shotgun (WGS) entry which is preliminary data.</text>
</comment>
<dbReference type="Proteomes" id="UP000789525">
    <property type="component" value="Unassembled WGS sequence"/>
</dbReference>
<name>A0ACA9KQL1_9GLOM</name>
<protein>
    <submittedName>
        <fullName evidence="1">9455_t:CDS:1</fullName>
    </submittedName>
</protein>
<evidence type="ECO:0000313" key="2">
    <source>
        <dbReference type="Proteomes" id="UP000789525"/>
    </source>
</evidence>
<sequence>MNDSSLVPSLPLLPPSDGSSPAPTSTSKESIKSPIVSSPDKPDLPDDSAKLSQTQKMLQQLLKDPLLSDLAKLNEEGNISVEEVDTLIALETGTAFEIRVEREGLEPIEKRDQ</sequence>
<keyword evidence="2" id="KW-1185">Reference proteome</keyword>